<dbReference type="CDD" id="cd00093">
    <property type="entry name" value="HTH_XRE"/>
    <property type="match status" value="1"/>
</dbReference>
<dbReference type="RefSeq" id="WP_376837478.1">
    <property type="nucleotide sequence ID" value="NZ_JBHMAU010000002.1"/>
</dbReference>
<name>A0ABV5WXG4_9MICO</name>
<evidence type="ECO:0000313" key="3">
    <source>
        <dbReference type="EMBL" id="MFB9774846.1"/>
    </source>
</evidence>
<sequence>MTQAQLAAEVRVSRQTIIAIERGDYSPSVYLALRAARALDTTIEALFSLDDAPAAR</sequence>
<dbReference type="InterPro" id="IPR010982">
    <property type="entry name" value="Lambda_DNA-bd_dom_sf"/>
</dbReference>
<dbReference type="PROSITE" id="PS50943">
    <property type="entry name" value="HTH_CROC1"/>
    <property type="match status" value="1"/>
</dbReference>
<evidence type="ECO:0000313" key="4">
    <source>
        <dbReference type="Proteomes" id="UP001589707"/>
    </source>
</evidence>
<dbReference type="Pfam" id="PF01381">
    <property type="entry name" value="HTH_3"/>
    <property type="match status" value="1"/>
</dbReference>
<evidence type="ECO:0000259" key="2">
    <source>
        <dbReference type="PROSITE" id="PS50943"/>
    </source>
</evidence>
<organism evidence="3 4">
    <name type="scientific">Brevibacterium otitidis</name>
    <dbReference type="NCBI Taxonomy" id="53364"/>
    <lineage>
        <taxon>Bacteria</taxon>
        <taxon>Bacillati</taxon>
        <taxon>Actinomycetota</taxon>
        <taxon>Actinomycetes</taxon>
        <taxon>Micrococcales</taxon>
        <taxon>Brevibacteriaceae</taxon>
        <taxon>Brevibacterium</taxon>
    </lineage>
</organism>
<keyword evidence="1" id="KW-0238">DNA-binding</keyword>
<dbReference type="PANTHER" id="PTHR46558">
    <property type="entry name" value="TRACRIPTIONAL REGULATORY PROTEIN-RELATED-RELATED"/>
    <property type="match status" value="1"/>
</dbReference>
<dbReference type="SMART" id="SM00530">
    <property type="entry name" value="HTH_XRE"/>
    <property type="match status" value="1"/>
</dbReference>
<protein>
    <submittedName>
        <fullName evidence="3">Helix-turn-helix transcriptional regulator</fullName>
    </submittedName>
</protein>
<evidence type="ECO:0000256" key="1">
    <source>
        <dbReference type="ARBA" id="ARBA00023125"/>
    </source>
</evidence>
<dbReference type="InterPro" id="IPR001387">
    <property type="entry name" value="Cro/C1-type_HTH"/>
</dbReference>
<keyword evidence="4" id="KW-1185">Reference proteome</keyword>
<feature type="domain" description="HTH cro/C1-type" evidence="2">
    <location>
        <begin position="1"/>
        <end position="46"/>
    </location>
</feature>
<dbReference type="Proteomes" id="UP001589707">
    <property type="component" value="Unassembled WGS sequence"/>
</dbReference>
<dbReference type="EMBL" id="JBHMAU010000002">
    <property type="protein sequence ID" value="MFB9774846.1"/>
    <property type="molecule type" value="Genomic_DNA"/>
</dbReference>
<proteinExistence type="predicted"/>
<gene>
    <name evidence="3" type="ORF">ACFFN1_00125</name>
</gene>
<reference evidence="3 4" key="1">
    <citation type="submission" date="2024-09" db="EMBL/GenBank/DDBJ databases">
        <authorList>
            <person name="Sun Q."/>
            <person name="Mori K."/>
        </authorList>
    </citation>
    <scope>NUCLEOTIDE SEQUENCE [LARGE SCALE GENOMIC DNA]</scope>
    <source>
        <strain evidence="3 4">JCM 11683</strain>
    </source>
</reference>
<accession>A0ABV5WXG4</accession>
<dbReference type="SUPFAM" id="SSF47413">
    <property type="entry name" value="lambda repressor-like DNA-binding domains"/>
    <property type="match status" value="1"/>
</dbReference>
<dbReference type="PANTHER" id="PTHR46558:SF4">
    <property type="entry name" value="DNA-BIDING PHAGE PROTEIN"/>
    <property type="match status" value="1"/>
</dbReference>
<dbReference type="Gene3D" id="1.10.260.40">
    <property type="entry name" value="lambda repressor-like DNA-binding domains"/>
    <property type="match status" value="1"/>
</dbReference>
<comment type="caution">
    <text evidence="3">The sequence shown here is derived from an EMBL/GenBank/DDBJ whole genome shotgun (WGS) entry which is preliminary data.</text>
</comment>